<organism evidence="1 2">
    <name type="scientific">Striga asiatica</name>
    <name type="common">Asiatic witchweed</name>
    <name type="synonym">Buchnera asiatica</name>
    <dbReference type="NCBI Taxonomy" id="4170"/>
    <lineage>
        <taxon>Eukaryota</taxon>
        <taxon>Viridiplantae</taxon>
        <taxon>Streptophyta</taxon>
        <taxon>Embryophyta</taxon>
        <taxon>Tracheophyta</taxon>
        <taxon>Spermatophyta</taxon>
        <taxon>Magnoliopsida</taxon>
        <taxon>eudicotyledons</taxon>
        <taxon>Gunneridae</taxon>
        <taxon>Pentapetalae</taxon>
        <taxon>asterids</taxon>
        <taxon>lamiids</taxon>
        <taxon>Lamiales</taxon>
        <taxon>Orobanchaceae</taxon>
        <taxon>Buchnereae</taxon>
        <taxon>Striga</taxon>
    </lineage>
</organism>
<gene>
    <name evidence="1" type="ORF">STAS_00707</name>
</gene>
<name>A0A5A7NXA9_STRAF</name>
<accession>A0A5A7NXA9</accession>
<dbReference type="AlphaFoldDB" id="A0A5A7NXA9"/>
<protein>
    <submittedName>
        <fullName evidence="1">Guanine nucleotide-binding protein G(I)/G(S)/G(O)subunit gamma-2</fullName>
    </submittedName>
</protein>
<reference evidence="2" key="1">
    <citation type="journal article" date="2019" name="Curr. Biol.">
        <title>Genome Sequence of Striga asiatica Provides Insight into the Evolution of Plant Parasitism.</title>
        <authorList>
            <person name="Yoshida S."/>
            <person name="Kim S."/>
            <person name="Wafula E.K."/>
            <person name="Tanskanen J."/>
            <person name="Kim Y.M."/>
            <person name="Honaas L."/>
            <person name="Yang Z."/>
            <person name="Spallek T."/>
            <person name="Conn C.E."/>
            <person name="Ichihashi Y."/>
            <person name="Cheong K."/>
            <person name="Cui S."/>
            <person name="Der J.P."/>
            <person name="Gundlach H."/>
            <person name="Jiao Y."/>
            <person name="Hori C."/>
            <person name="Ishida J.K."/>
            <person name="Kasahara H."/>
            <person name="Kiba T."/>
            <person name="Kim M.S."/>
            <person name="Koo N."/>
            <person name="Laohavisit A."/>
            <person name="Lee Y.H."/>
            <person name="Lumba S."/>
            <person name="McCourt P."/>
            <person name="Mortimer J.C."/>
            <person name="Mutuku J.M."/>
            <person name="Nomura T."/>
            <person name="Sasaki-Sekimoto Y."/>
            <person name="Seto Y."/>
            <person name="Wang Y."/>
            <person name="Wakatake T."/>
            <person name="Sakakibara H."/>
            <person name="Demura T."/>
            <person name="Yamaguchi S."/>
            <person name="Yoneyama K."/>
            <person name="Manabe R.I."/>
            <person name="Nelson D.C."/>
            <person name="Schulman A.H."/>
            <person name="Timko M.P."/>
            <person name="dePamphilis C.W."/>
            <person name="Choi D."/>
            <person name="Shirasu K."/>
        </authorList>
    </citation>
    <scope>NUCLEOTIDE SEQUENCE [LARGE SCALE GENOMIC DNA]</scope>
    <source>
        <strain evidence="2">cv. UVA1</strain>
    </source>
</reference>
<sequence length="102" mass="10592">MSGREGYANLTCSNSISPLKLGNIVPFEFSASISGARLIVSSILDAASDASVKCFSSGRATPKALVAPVPSEQSPYRERNSGASNGETFCNALFNPELFGSA</sequence>
<evidence type="ECO:0000313" key="1">
    <source>
        <dbReference type="EMBL" id="GER25135.1"/>
    </source>
</evidence>
<proteinExistence type="predicted"/>
<dbReference type="EMBL" id="BKCP01000002">
    <property type="protein sequence ID" value="GER25135.1"/>
    <property type="molecule type" value="Genomic_DNA"/>
</dbReference>
<comment type="caution">
    <text evidence="1">The sequence shown here is derived from an EMBL/GenBank/DDBJ whole genome shotgun (WGS) entry which is preliminary data.</text>
</comment>
<dbReference type="Proteomes" id="UP000325081">
    <property type="component" value="Unassembled WGS sequence"/>
</dbReference>
<keyword evidence="2" id="KW-1185">Reference proteome</keyword>
<evidence type="ECO:0000313" key="2">
    <source>
        <dbReference type="Proteomes" id="UP000325081"/>
    </source>
</evidence>